<dbReference type="Proteomes" id="UP000276215">
    <property type="component" value="Unassembled WGS sequence"/>
</dbReference>
<reference evidence="2 3" key="1">
    <citation type="journal article" date="2018" name="Nat. Ecol. Evol.">
        <title>Pezizomycetes genomes reveal the molecular basis of ectomycorrhizal truffle lifestyle.</title>
        <authorList>
            <person name="Murat C."/>
            <person name="Payen T."/>
            <person name="Noel B."/>
            <person name="Kuo A."/>
            <person name="Morin E."/>
            <person name="Chen J."/>
            <person name="Kohler A."/>
            <person name="Krizsan K."/>
            <person name="Balestrini R."/>
            <person name="Da Silva C."/>
            <person name="Montanini B."/>
            <person name="Hainaut M."/>
            <person name="Levati E."/>
            <person name="Barry K.W."/>
            <person name="Belfiori B."/>
            <person name="Cichocki N."/>
            <person name="Clum A."/>
            <person name="Dockter R.B."/>
            <person name="Fauchery L."/>
            <person name="Guy J."/>
            <person name="Iotti M."/>
            <person name="Le Tacon F."/>
            <person name="Lindquist E.A."/>
            <person name="Lipzen A."/>
            <person name="Malagnac F."/>
            <person name="Mello A."/>
            <person name="Molinier V."/>
            <person name="Miyauchi S."/>
            <person name="Poulain J."/>
            <person name="Riccioni C."/>
            <person name="Rubini A."/>
            <person name="Sitrit Y."/>
            <person name="Splivallo R."/>
            <person name="Traeger S."/>
            <person name="Wang M."/>
            <person name="Zifcakova L."/>
            <person name="Wipf D."/>
            <person name="Zambonelli A."/>
            <person name="Paolocci F."/>
            <person name="Nowrousian M."/>
            <person name="Ottonello S."/>
            <person name="Baldrian P."/>
            <person name="Spatafora J.W."/>
            <person name="Henrissat B."/>
            <person name="Nagy L.G."/>
            <person name="Aury J.M."/>
            <person name="Wincker P."/>
            <person name="Grigoriev I.V."/>
            <person name="Bonfante P."/>
            <person name="Martin F.M."/>
        </authorList>
    </citation>
    <scope>NUCLEOTIDE SEQUENCE [LARGE SCALE GENOMIC DNA]</scope>
    <source>
        <strain evidence="2 3">120613-1</strain>
    </source>
</reference>
<feature type="region of interest" description="Disordered" evidence="1">
    <location>
        <begin position="1"/>
        <end position="130"/>
    </location>
</feature>
<dbReference type="EMBL" id="ML120362">
    <property type="protein sequence ID" value="RPB03611.1"/>
    <property type="molecule type" value="Genomic_DNA"/>
</dbReference>
<sequence length="255" mass="28054">MPPAGDRRKFGSKAFTRSDVEDVEEEVYEDGIEYPPLAAREEKKSKIKSIKQKLHIIHKPPSSSSFSSASDSVSNDTGSRDPLTSCTSAPHKPPQLHYPGAAASSAPFLPPPPPPRRSEHKLTQAKSILTHPRTTIKSSIARHLAHRLSTSITSSSPSATTTNPQVELTYLSARNALEVQQARGDVAGVEDAERVLQELKMQKRDMRVRWIMSRHVNMVLAPRRGIEKLPVPEDYYLMGGDGKVVFAEDGGVEVD</sequence>
<evidence type="ECO:0000313" key="3">
    <source>
        <dbReference type="Proteomes" id="UP000276215"/>
    </source>
</evidence>
<proteinExistence type="predicted"/>
<protein>
    <submittedName>
        <fullName evidence="2">Uncharacterized protein</fullName>
    </submittedName>
</protein>
<feature type="compositionally biased region" description="Acidic residues" evidence="1">
    <location>
        <begin position="21"/>
        <end position="32"/>
    </location>
</feature>
<dbReference type="OrthoDB" id="1708389at2759"/>
<accession>A0A3N4K5B6</accession>
<name>A0A3N4K5B6_9PEZI</name>
<keyword evidence="3" id="KW-1185">Reference proteome</keyword>
<evidence type="ECO:0000313" key="2">
    <source>
        <dbReference type="EMBL" id="RPB03611.1"/>
    </source>
</evidence>
<dbReference type="AlphaFoldDB" id="A0A3N4K5B6"/>
<organism evidence="2 3">
    <name type="scientific">Choiromyces venosus 120613-1</name>
    <dbReference type="NCBI Taxonomy" id="1336337"/>
    <lineage>
        <taxon>Eukaryota</taxon>
        <taxon>Fungi</taxon>
        <taxon>Dikarya</taxon>
        <taxon>Ascomycota</taxon>
        <taxon>Pezizomycotina</taxon>
        <taxon>Pezizomycetes</taxon>
        <taxon>Pezizales</taxon>
        <taxon>Tuberaceae</taxon>
        <taxon>Choiromyces</taxon>
    </lineage>
</organism>
<evidence type="ECO:0000256" key="1">
    <source>
        <dbReference type="SAM" id="MobiDB-lite"/>
    </source>
</evidence>
<feature type="compositionally biased region" description="Low complexity" evidence="1">
    <location>
        <begin position="62"/>
        <end position="74"/>
    </location>
</feature>
<feature type="compositionally biased region" description="Basic residues" evidence="1">
    <location>
        <begin position="45"/>
        <end position="58"/>
    </location>
</feature>
<gene>
    <name evidence="2" type="ORF">L873DRAFT_1787013</name>
</gene>
<dbReference type="STRING" id="1336337.A0A3N4K5B6"/>